<name>A0A103ZAX2_BURCE</name>
<reference evidence="2 3" key="1">
    <citation type="submission" date="2015-11" db="EMBL/GenBank/DDBJ databases">
        <title>Expanding the genomic diversity of Burkholderia species for the development of highly accurate diagnostics.</title>
        <authorList>
            <person name="Sahl J."/>
            <person name="Keim P."/>
            <person name="Wagner D."/>
        </authorList>
    </citation>
    <scope>NUCLEOTIDE SEQUENCE [LARGE SCALE GENOMIC DNA]</scope>
    <source>
        <strain evidence="2 3">MSMB1302</strain>
    </source>
</reference>
<feature type="compositionally biased region" description="Basic residues" evidence="1">
    <location>
        <begin position="28"/>
        <end position="41"/>
    </location>
</feature>
<dbReference type="Proteomes" id="UP000069001">
    <property type="component" value="Unassembled WGS sequence"/>
</dbReference>
<feature type="region of interest" description="Disordered" evidence="1">
    <location>
        <begin position="27"/>
        <end position="65"/>
    </location>
</feature>
<evidence type="ECO:0000313" key="3">
    <source>
        <dbReference type="Proteomes" id="UP000069001"/>
    </source>
</evidence>
<protein>
    <submittedName>
        <fullName evidence="2">Uncharacterized protein</fullName>
    </submittedName>
</protein>
<proteinExistence type="predicted"/>
<feature type="compositionally biased region" description="Basic and acidic residues" evidence="1">
    <location>
        <begin position="42"/>
        <end position="51"/>
    </location>
</feature>
<sequence length="65" mass="7489">MARNRIAVRKAAVFRTTSRAACIVPPLRRSRGRQPKQRRRAHDAGKSDRASHARLLHQNVFSPFR</sequence>
<evidence type="ECO:0000256" key="1">
    <source>
        <dbReference type="SAM" id="MobiDB-lite"/>
    </source>
</evidence>
<accession>A0A103ZAX2</accession>
<dbReference type="AlphaFoldDB" id="A0A103ZAX2"/>
<organism evidence="2 3">
    <name type="scientific">Burkholderia cepacia</name>
    <name type="common">Pseudomonas cepacia</name>
    <dbReference type="NCBI Taxonomy" id="292"/>
    <lineage>
        <taxon>Bacteria</taxon>
        <taxon>Pseudomonadati</taxon>
        <taxon>Pseudomonadota</taxon>
        <taxon>Betaproteobacteria</taxon>
        <taxon>Burkholderiales</taxon>
        <taxon>Burkholderiaceae</taxon>
        <taxon>Burkholderia</taxon>
        <taxon>Burkholderia cepacia complex</taxon>
    </lineage>
</organism>
<gene>
    <name evidence="2" type="ORF">WS90_03115</name>
</gene>
<evidence type="ECO:0000313" key="2">
    <source>
        <dbReference type="EMBL" id="KVK76785.1"/>
    </source>
</evidence>
<dbReference type="EMBL" id="LOYH01000084">
    <property type="protein sequence ID" value="KVK76785.1"/>
    <property type="molecule type" value="Genomic_DNA"/>
</dbReference>
<comment type="caution">
    <text evidence="2">The sequence shown here is derived from an EMBL/GenBank/DDBJ whole genome shotgun (WGS) entry which is preliminary data.</text>
</comment>